<keyword evidence="3" id="KW-1185">Reference proteome</keyword>
<dbReference type="AlphaFoldDB" id="A0A4Q9GWY9"/>
<protein>
    <submittedName>
        <fullName evidence="2">Uncharacterized protein</fullName>
    </submittedName>
</protein>
<reference evidence="3" key="1">
    <citation type="submission" date="2019-02" db="EMBL/GenBank/DDBJ databases">
        <title>Glaciihabitans arcticus sp. nov., a psychrotolerant bacterium isolated from polar soil.</title>
        <authorList>
            <person name="Dahal R.H."/>
        </authorList>
    </citation>
    <scope>NUCLEOTIDE SEQUENCE [LARGE SCALE GENOMIC DNA]</scope>
    <source>
        <strain evidence="3">RP-3-7</strain>
    </source>
</reference>
<proteinExistence type="predicted"/>
<accession>A0A4Q9GWY9</accession>
<sequence>MRKRNVALIAVLAIGLVGCAANPTPEPTSPVETPEVPTAASIVVSAETVTVLDDEGTELTSWNYFEPDAERAISELTFIFGFRPELTVQEATPEQPATTVHVWNGFEFTEYQDVTPSFPEVSSFSVGVTVPEVSGVAITTEDGVAVGTEELAASPNAYRHVPNTGEADPVDLYYYDETPVDISVVPDYEPAALSVEAWVTGKDRLVSRIYAPIRNWGV</sequence>
<dbReference type="PROSITE" id="PS51257">
    <property type="entry name" value="PROKAR_LIPOPROTEIN"/>
    <property type="match status" value="1"/>
</dbReference>
<evidence type="ECO:0000313" key="3">
    <source>
        <dbReference type="Proteomes" id="UP000294194"/>
    </source>
</evidence>
<dbReference type="Proteomes" id="UP000294194">
    <property type="component" value="Unassembled WGS sequence"/>
</dbReference>
<dbReference type="RefSeq" id="WP_130981344.1">
    <property type="nucleotide sequence ID" value="NZ_SISG01000001.1"/>
</dbReference>
<evidence type="ECO:0000313" key="2">
    <source>
        <dbReference type="EMBL" id="TBN57233.1"/>
    </source>
</evidence>
<dbReference type="EMBL" id="SISG01000001">
    <property type="protein sequence ID" value="TBN57233.1"/>
    <property type="molecule type" value="Genomic_DNA"/>
</dbReference>
<feature type="chain" id="PRO_5039058589" evidence="1">
    <location>
        <begin position="21"/>
        <end position="218"/>
    </location>
</feature>
<organism evidence="2 3">
    <name type="scientific">Glaciihabitans arcticus</name>
    <dbReference type="NCBI Taxonomy" id="2668039"/>
    <lineage>
        <taxon>Bacteria</taxon>
        <taxon>Bacillati</taxon>
        <taxon>Actinomycetota</taxon>
        <taxon>Actinomycetes</taxon>
        <taxon>Micrococcales</taxon>
        <taxon>Microbacteriaceae</taxon>
        <taxon>Glaciihabitans</taxon>
    </lineage>
</organism>
<comment type="caution">
    <text evidence="2">The sequence shown here is derived from an EMBL/GenBank/DDBJ whole genome shotgun (WGS) entry which is preliminary data.</text>
</comment>
<keyword evidence="1" id="KW-0732">Signal</keyword>
<evidence type="ECO:0000256" key="1">
    <source>
        <dbReference type="SAM" id="SignalP"/>
    </source>
</evidence>
<gene>
    <name evidence="2" type="ORF">EYE40_07380</name>
</gene>
<feature type="signal peptide" evidence="1">
    <location>
        <begin position="1"/>
        <end position="20"/>
    </location>
</feature>
<name>A0A4Q9GWY9_9MICO</name>